<protein>
    <recommendedName>
        <fullName evidence="8">H/ACA ribonucleoprotein complex subunit</fullName>
    </recommendedName>
</protein>
<name>A0A3R7FJE9_CLOSI</name>
<dbReference type="EMBL" id="NIRI02000056">
    <property type="protein sequence ID" value="KAG5442631.1"/>
    <property type="molecule type" value="Genomic_DNA"/>
</dbReference>
<keyword evidence="3 8" id="KW-0698">rRNA processing</keyword>
<evidence type="ECO:0000256" key="7">
    <source>
        <dbReference type="ARBA" id="ARBA00038293"/>
    </source>
</evidence>
<evidence type="ECO:0000256" key="4">
    <source>
        <dbReference type="ARBA" id="ARBA00022884"/>
    </source>
</evidence>
<evidence type="ECO:0000256" key="2">
    <source>
        <dbReference type="ARBA" id="ARBA00022517"/>
    </source>
</evidence>
<comment type="similarity">
    <text evidence="7 8">Belongs to the GAR1 family.</text>
</comment>
<dbReference type="FunFam" id="2.40.10.230:FF:000001">
    <property type="entry name" value="H/ACA ribonucleoprotein complex subunit"/>
    <property type="match status" value="1"/>
</dbReference>
<evidence type="ECO:0000256" key="1">
    <source>
        <dbReference type="ARBA" id="ARBA00004604"/>
    </source>
</evidence>
<dbReference type="STRING" id="79923.A0A3R7FJE9"/>
<reference evidence="10 11" key="2">
    <citation type="journal article" date="2021" name="Genomics">
        <title>High-quality reference genome for Clonorchis sinensis.</title>
        <authorList>
            <person name="Young N.D."/>
            <person name="Stroehlein A.J."/>
            <person name="Kinkar L."/>
            <person name="Wang T."/>
            <person name="Sohn W.M."/>
            <person name="Chang B.C.H."/>
            <person name="Kaur P."/>
            <person name="Weisz D."/>
            <person name="Dudchenko O."/>
            <person name="Aiden E.L."/>
            <person name="Korhonen P.K."/>
            <person name="Gasser R.B."/>
        </authorList>
    </citation>
    <scope>NUCLEOTIDE SEQUENCE [LARGE SCALE GENOMIC DNA]</scope>
    <source>
        <strain evidence="10">Cs-k2</strain>
    </source>
</reference>
<evidence type="ECO:0000256" key="9">
    <source>
        <dbReference type="SAM" id="MobiDB-lite"/>
    </source>
</evidence>
<dbReference type="InParanoid" id="A0A3R7FJE9"/>
<dbReference type="GO" id="GO:0031429">
    <property type="term" value="C:box H/ACA snoRNP complex"/>
    <property type="evidence" value="ECO:0007669"/>
    <property type="project" value="TreeGrafter"/>
</dbReference>
<comment type="subunit">
    <text evidence="8">Component of the small nucleolar ribonucleoprotein particles containing H/ACA-type snoRNAs (H/ACA snoRNPs).</text>
</comment>
<organism evidence="10 11">
    <name type="scientific">Clonorchis sinensis</name>
    <name type="common">Chinese liver fluke</name>
    <dbReference type="NCBI Taxonomy" id="79923"/>
    <lineage>
        <taxon>Eukaryota</taxon>
        <taxon>Metazoa</taxon>
        <taxon>Spiralia</taxon>
        <taxon>Lophotrochozoa</taxon>
        <taxon>Platyhelminthes</taxon>
        <taxon>Trematoda</taxon>
        <taxon>Digenea</taxon>
        <taxon>Opisthorchiida</taxon>
        <taxon>Opisthorchiata</taxon>
        <taxon>Opisthorchiidae</taxon>
        <taxon>Clonorchis</taxon>
    </lineage>
</organism>
<feature type="compositionally biased region" description="Gly residues" evidence="9">
    <location>
        <begin position="125"/>
        <end position="159"/>
    </location>
</feature>
<dbReference type="InterPro" id="IPR009000">
    <property type="entry name" value="Transl_B-barrel_sf"/>
</dbReference>
<keyword evidence="6 8" id="KW-0687">Ribonucleoprotein</keyword>
<dbReference type="Pfam" id="PF04410">
    <property type="entry name" value="Gar1"/>
    <property type="match status" value="1"/>
</dbReference>
<keyword evidence="4 8" id="KW-0694">RNA-binding</keyword>
<comment type="function">
    <text evidence="8">Required for ribosome biogenesis. Part of a complex which catalyzes pseudouridylation of rRNA. This involves the isomerization of uridine such that the ribose is subsequently attached to C5, instead of the normal N1. Pseudouridine ("psi") residues may serve to stabilize the conformation of rRNAs.</text>
</comment>
<reference evidence="10 11" key="1">
    <citation type="journal article" date="2018" name="Biotechnol. Adv.">
        <title>Improved genomic resources and new bioinformatic workflow for the carcinogenic parasite Clonorchis sinensis: Biotechnological implications.</title>
        <authorList>
            <person name="Wang D."/>
            <person name="Korhonen P.K."/>
            <person name="Gasser R.B."/>
            <person name="Young N.D."/>
        </authorList>
    </citation>
    <scope>NUCLEOTIDE SEQUENCE [LARGE SCALE GENOMIC DNA]</scope>
    <source>
        <strain evidence="10">Cs-k2</strain>
    </source>
</reference>
<dbReference type="Proteomes" id="UP000286415">
    <property type="component" value="Unassembled WGS sequence"/>
</dbReference>
<dbReference type="GO" id="GO:0000454">
    <property type="term" value="P:snoRNA guided rRNA pseudouridine synthesis"/>
    <property type="evidence" value="ECO:0007669"/>
    <property type="project" value="TreeGrafter"/>
</dbReference>
<evidence type="ECO:0000256" key="3">
    <source>
        <dbReference type="ARBA" id="ARBA00022552"/>
    </source>
</evidence>
<dbReference type="AlphaFoldDB" id="A0A3R7FJE9"/>
<sequence>MGFGRPFRGRGGFRGGRGGGRFDNANQGPPEEVVEAGTFLHPCQEDIVCRLTSEKVPYFNAPVYLQNKEEVGKIDEIFGPIKDAYFSIKLSDTLKSKSFKEGVKFYIDPYKFLPLERILNPNSGRGRGGRGQGGRGDSRGGGGGQRGGGRGSFRGGVRGGGDRGRGGFGDFRGGRGDRGSRGDFRGGRGGDFRGGRGGDFRGGRGGDFRGGRGGDFRGGRGAQGDFRGGRDSFGGKRESTDMSASQASKKMRFDE</sequence>
<dbReference type="OrthoDB" id="2187159at2759"/>
<comment type="caution">
    <text evidence="10">The sequence shown here is derived from an EMBL/GenBank/DDBJ whole genome shotgun (WGS) entry which is preliminary data.</text>
</comment>
<evidence type="ECO:0000256" key="8">
    <source>
        <dbReference type="RuleBase" id="RU364004"/>
    </source>
</evidence>
<feature type="compositionally biased region" description="Basic and acidic residues" evidence="9">
    <location>
        <begin position="172"/>
        <end position="218"/>
    </location>
</feature>
<comment type="subcellular location">
    <subcellularLocation>
        <location evidence="1 8">Nucleus</location>
        <location evidence="1 8">Nucleolus</location>
    </subcellularLocation>
</comment>
<evidence type="ECO:0000313" key="11">
    <source>
        <dbReference type="Proteomes" id="UP000286415"/>
    </source>
</evidence>
<evidence type="ECO:0000313" key="10">
    <source>
        <dbReference type="EMBL" id="KAG5442631.1"/>
    </source>
</evidence>
<dbReference type="InterPro" id="IPR038664">
    <property type="entry name" value="Gar1/Naf1_Cbf5-bd_sf"/>
</dbReference>
<keyword evidence="2 8" id="KW-0690">Ribosome biogenesis</keyword>
<dbReference type="InterPro" id="IPR007504">
    <property type="entry name" value="H/ACA_rnp_Gar1/Naf1"/>
</dbReference>
<proteinExistence type="inferred from homology"/>
<dbReference type="PANTHER" id="PTHR23237">
    <property type="entry name" value="NUCLEOLAR PROTEIN FAMILY A MEMBER 1 SNORNP PROTEIN GAR1"/>
    <property type="match status" value="1"/>
</dbReference>
<dbReference type="GO" id="GO:0034513">
    <property type="term" value="F:box H/ACA snoRNA binding"/>
    <property type="evidence" value="ECO:0007669"/>
    <property type="project" value="TreeGrafter"/>
</dbReference>
<keyword evidence="11" id="KW-1185">Reference proteome</keyword>
<evidence type="ECO:0000256" key="6">
    <source>
        <dbReference type="ARBA" id="ARBA00023274"/>
    </source>
</evidence>
<feature type="region of interest" description="Disordered" evidence="9">
    <location>
        <begin position="120"/>
        <end position="255"/>
    </location>
</feature>
<feature type="compositionally biased region" description="Basic and acidic residues" evidence="9">
    <location>
        <begin position="227"/>
        <end position="240"/>
    </location>
</feature>
<dbReference type="SUPFAM" id="SSF50447">
    <property type="entry name" value="Translation proteins"/>
    <property type="match status" value="1"/>
</dbReference>
<accession>A0A3R7FJE9</accession>
<dbReference type="PANTHER" id="PTHR23237:SF6">
    <property type="entry name" value="H_ACA RIBONUCLEOPROTEIN COMPLEX SUBUNIT 1"/>
    <property type="match status" value="1"/>
</dbReference>
<gene>
    <name evidence="10" type="ORF">CSKR_113916</name>
</gene>
<evidence type="ECO:0000256" key="5">
    <source>
        <dbReference type="ARBA" id="ARBA00023242"/>
    </source>
</evidence>
<keyword evidence="5 8" id="KW-0539">Nucleus</keyword>
<dbReference type="Gene3D" id="2.40.10.230">
    <property type="entry name" value="Probable tRNA pseudouridine synthase domain"/>
    <property type="match status" value="1"/>
</dbReference>